<dbReference type="EMBL" id="BAAAFH010000003">
    <property type="protein sequence ID" value="GAA0873921.1"/>
    <property type="molecule type" value="Genomic_DNA"/>
</dbReference>
<keyword evidence="2" id="KW-1185">Reference proteome</keyword>
<organism evidence="1 2">
    <name type="scientific">Wandonia haliotis</name>
    <dbReference type="NCBI Taxonomy" id="574963"/>
    <lineage>
        <taxon>Bacteria</taxon>
        <taxon>Pseudomonadati</taxon>
        <taxon>Bacteroidota</taxon>
        <taxon>Flavobacteriia</taxon>
        <taxon>Flavobacteriales</taxon>
        <taxon>Crocinitomicaceae</taxon>
        <taxon>Wandonia</taxon>
    </lineage>
</organism>
<evidence type="ECO:0008006" key="3">
    <source>
        <dbReference type="Google" id="ProtNLM"/>
    </source>
</evidence>
<reference evidence="1 2" key="1">
    <citation type="journal article" date="2019" name="Int. J. Syst. Evol. Microbiol.">
        <title>The Global Catalogue of Microorganisms (GCM) 10K type strain sequencing project: providing services to taxonomists for standard genome sequencing and annotation.</title>
        <authorList>
            <consortium name="The Broad Institute Genomics Platform"/>
            <consortium name="The Broad Institute Genome Sequencing Center for Infectious Disease"/>
            <person name="Wu L."/>
            <person name="Ma J."/>
        </authorList>
    </citation>
    <scope>NUCLEOTIDE SEQUENCE [LARGE SCALE GENOMIC DNA]</scope>
    <source>
        <strain evidence="1 2">JCM 16083</strain>
    </source>
</reference>
<protein>
    <recommendedName>
        <fullName evidence="3">RiboL-PSP-HEPN domain-containing protein</fullName>
    </recommendedName>
</protein>
<sequence length="263" mass="31250">MKHLVKKYVKLAQLSEGAAEVLNNAPVDEVELTKIADKRMDGYFAYAFTEDNKMVQTFKYENEGKIYLIPEPDPIVIYFDTALHYHKTIKSRRDELFSKLSADYKDFHAVNGDFYWYYSNASNFIIFLFLSLEAFINKSIPADFEYRRKIQNKRIELFDKLQIQRHIEFLEKIKKVIPQVPQFEGKNFVGEFTHKYDLIKDLKNFRDEIVHTKSFEGLDTNNFYEGLFVRSLNFDYDKVLLAARDYINYHQENLIEECQCGKD</sequence>
<dbReference type="Proteomes" id="UP001501126">
    <property type="component" value="Unassembled WGS sequence"/>
</dbReference>
<comment type="caution">
    <text evidence="1">The sequence shown here is derived from an EMBL/GenBank/DDBJ whole genome shotgun (WGS) entry which is preliminary data.</text>
</comment>
<gene>
    <name evidence="1" type="ORF">GCM10009118_03290</name>
</gene>
<proteinExistence type="predicted"/>
<name>A0ABN1MLW3_9FLAO</name>
<evidence type="ECO:0000313" key="1">
    <source>
        <dbReference type="EMBL" id="GAA0873921.1"/>
    </source>
</evidence>
<accession>A0ABN1MLW3</accession>
<evidence type="ECO:0000313" key="2">
    <source>
        <dbReference type="Proteomes" id="UP001501126"/>
    </source>
</evidence>
<dbReference type="RefSeq" id="WP_343784449.1">
    <property type="nucleotide sequence ID" value="NZ_BAAAFH010000003.1"/>
</dbReference>